<sequence>MTQRKRNGPLVNVEPTETLFPFLSTQPDTSSERELAPPMQVYQKLGVVNVSPGFIRLPFFKHATGLSDKFEPAPLRHFISYPPCVVTPSTGKC</sequence>
<dbReference type="AlphaFoldDB" id="A0A077ZHW1"/>
<keyword evidence="2" id="KW-1185">Reference proteome</keyword>
<reference evidence="1" key="2">
    <citation type="submission" date="2014-03" db="EMBL/GenBank/DDBJ databases">
        <title>The whipworm genome and dual-species transcriptomics of an intimate host-pathogen interaction.</title>
        <authorList>
            <person name="Foth B.J."/>
            <person name="Tsai I.J."/>
            <person name="Reid A.J."/>
            <person name="Bancroft A.J."/>
            <person name="Nichol S."/>
            <person name="Tracey A."/>
            <person name="Holroyd N."/>
            <person name="Cotton J.A."/>
            <person name="Stanley E.J."/>
            <person name="Zarowiecki M."/>
            <person name="Liu J.Z."/>
            <person name="Huckvale T."/>
            <person name="Cooper P.J."/>
            <person name="Grencis R.K."/>
            <person name="Berriman M."/>
        </authorList>
    </citation>
    <scope>NUCLEOTIDE SEQUENCE [LARGE SCALE GENOMIC DNA]</scope>
</reference>
<gene>
    <name evidence="1" type="ORF">TTRE_0000748801</name>
</gene>
<proteinExistence type="predicted"/>
<name>A0A077ZHW1_TRITR</name>
<evidence type="ECO:0000313" key="1">
    <source>
        <dbReference type="EMBL" id="CDW59158.1"/>
    </source>
</evidence>
<organism evidence="1 2">
    <name type="scientific">Trichuris trichiura</name>
    <name type="common">Whipworm</name>
    <name type="synonym">Trichocephalus trichiurus</name>
    <dbReference type="NCBI Taxonomy" id="36087"/>
    <lineage>
        <taxon>Eukaryota</taxon>
        <taxon>Metazoa</taxon>
        <taxon>Ecdysozoa</taxon>
        <taxon>Nematoda</taxon>
        <taxon>Enoplea</taxon>
        <taxon>Dorylaimia</taxon>
        <taxon>Trichinellida</taxon>
        <taxon>Trichuridae</taxon>
        <taxon>Trichuris</taxon>
    </lineage>
</organism>
<reference evidence="1" key="1">
    <citation type="submission" date="2014-01" db="EMBL/GenBank/DDBJ databases">
        <authorList>
            <person name="Aslett M."/>
        </authorList>
    </citation>
    <scope>NUCLEOTIDE SEQUENCE</scope>
</reference>
<protein>
    <submittedName>
        <fullName evidence="1">Uncharacterized protein</fullName>
    </submittedName>
</protein>
<accession>A0A077ZHW1</accession>
<dbReference type="EMBL" id="HG806504">
    <property type="protein sequence ID" value="CDW59158.1"/>
    <property type="molecule type" value="Genomic_DNA"/>
</dbReference>
<evidence type="ECO:0000313" key="2">
    <source>
        <dbReference type="Proteomes" id="UP000030665"/>
    </source>
</evidence>
<dbReference type="Proteomes" id="UP000030665">
    <property type="component" value="Unassembled WGS sequence"/>
</dbReference>